<dbReference type="EMBL" id="CABD030062929">
    <property type="status" value="NOT_ANNOTATED_CDS"/>
    <property type="molecule type" value="Genomic_DNA"/>
</dbReference>
<feature type="region of interest" description="Disordered" evidence="1">
    <location>
        <begin position="1"/>
        <end position="73"/>
    </location>
</feature>
<dbReference type="Bgee" id="ENSGGOG00000038318">
    <property type="expression patterns" value="Expressed in testis and 5 other cell types or tissues"/>
</dbReference>
<dbReference type="EMBL" id="CABD030062928">
    <property type="status" value="NOT_ANNOTATED_CDS"/>
    <property type="molecule type" value="Genomic_DNA"/>
</dbReference>
<organism evidence="2 3">
    <name type="scientific">Gorilla gorilla gorilla</name>
    <name type="common">Western lowland gorilla</name>
    <dbReference type="NCBI Taxonomy" id="9595"/>
    <lineage>
        <taxon>Eukaryota</taxon>
        <taxon>Metazoa</taxon>
        <taxon>Chordata</taxon>
        <taxon>Craniata</taxon>
        <taxon>Vertebrata</taxon>
        <taxon>Euteleostomi</taxon>
        <taxon>Mammalia</taxon>
        <taxon>Eutheria</taxon>
        <taxon>Euarchontoglires</taxon>
        <taxon>Primates</taxon>
        <taxon>Haplorrhini</taxon>
        <taxon>Catarrhini</taxon>
        <taxon>Hominidae</taxon>
        <taxon>Gorilla</taxon>
    </lineage>
</organism>
<dbReference type="GeneTree" id="ENSGT00420000030504"/>
<protein>
    <submittedName>
        <fullName evidence="2">Uncharacterized protein</fullName>
    </submittedName>
</protein>
<reference evidence="2 3" key="2">
    <citation type="journal article" date="2012" name="Nature">
        <title>Insights into hominid evolution from the gorilla genome sequence.</title>
        <authorList>
            <person name="Scally A."/>
            <person name="Dutheil J.Y."/>
            <person name="Hillier L.W."/>
            <person name="Jordan G.E."/>
            <person name="Goodhead I."/>
            <person name="Herrero J."/>
            <person name="Hobolth A."/>
            <person name="Lappalainen T."/>
            <person name="Mailund T."/>
            <person name="Marques-Bonet T."/>
            <person name="McCarthy S."/>
            <person name="Montgomery S.H."/>
            <person name="Schwalie P.C."/>
            <person name="Tang Y.A."/>
            <person name="Ward M.C."/>
            <person name="Xue Y."/>
            <person name="Yngvadottir B."/>
            <person name="Alkan C."/>
            <person name="Andersen L.N."/>
            <person name="Ayub Q."/>
            <person name="Ball E.V."/>
            <person name="Beal K."/>
            <person name="Bradley B.J."/>
            <person name="Chen Y."/>
            <person name="Clee C.M."/>
            <person name="Fitzgerald S."/>
            <person name="Graves T.A."/>
            <person name="Gu Y."/>
            <person name="Heath P."/>
            <person name="Heger A."/>
            <person name="Karakoc E."/>
            <person name="Kolb-Kokocinski A."/>
            <person name="Laird G.K."/>
            <person name="Lunter G."/>
            <person name="Meader S."/>
            <person name="Mort M."/>
            <person name="Mullikin J.C."/>
            <person name="Munch K."/>
            <person name="O'Connor T.D."/>
            <person name="Phillips A.D."/>
            <person name="Prado-Martinez J."/>
            <person name="Rogers A.S."/>
            <person name="Sajjadian S."/>
            <person name="Schmidt D."/>
            <person name="Shaw K."/>
            <person name="Simpson J.T."/>
            <person name="Stenson P.D."/>
            <person name="Turner D.J."/>
            <person name="Vigilant L."/>
            <person name="Vilella A.J."/>
            <person name="Whitener W."/>
            <person name="Zhu B."/>
            <person name="Cooper D.N."/>
            <person name="de Jong P."/>
            <person name="Dermitzakis E.T."/>
            <person name="Eichler E.E."/>
            <person name="Flicek P."/>
            <person name="Goldman N."/>
            <person name="Mundy N.I."/>
            <person name="Ning Z."/>
            <person name="Odom D.T."/>
            <person name="Ponting C.P."/>
            <person name="Quail M.A."/>
            <person name="Ryder O.A."/>
            <person name="Searle S.M."/>
            <person name="Warren W.C."/>
            <person name="Wilson R.K."/>
            <person name="Schierup M.H."/>
            <person name="Rogers J."/>
            <person name="Tyler-Smith C."/>
            <person name="Durbin R."/>
        </authorList>
    </citation>
    <scope>NUCLEOTIDE SEQUENCE [LARGE SCALE GENOMIC DNA]</scope>
</reference>
<dbReference type="OMA" id="AQDMSGM"/>
<sequence>MSGMRRYEVALEAEEDVGSPHSSAHPGEQKLEPLRGLMSCLSSGLGPTPQRSGRGFPRRSPTAAAQPASALKI</sequence>
<evidence type="ECO:0000313" key="3">
    <source>
        <dbReference type="Proteomes" id="UP000001519"/>
    </source>
</evidence>
<reference evidence="2" key="3">
    <citation type="submission" date="2025-08" db="UniProtKB">
        <authorList>
            <consortium name="Ensembl"/>
        </authorList>
    </citation>
    <scope>IDENTIFICATION</scope>
</reference>
<dbReference type="AlphaFoldDB" id="A0A2I2ZF12"/>
<dbReference type="Proteomes" id="UP000001519">
    <property type="component" value="Chromosome 9"/>
</dbReference>
<keyword evidence="3" id="KW-1185">Reference proteome</keyword>
<accession>A0A2I2ZF12</accession>
<reference evidence="2" key="4">
    <citation type="submission" date="2025-09" db="UniProtKB">
        <authorList>
            <consortium name="Ensembl"/>
        </authorList>
    </citation>
    <scope>IDENTIFICATION</scope>
</reference>
<evidence type="ECO:0000313" key="2">
    <source>
        <dbReference type="Ensembl" id="ENSGGOP00000045596.1"/>
    </source>
</evidence>
<evidence type="ECO:0000256" key="1">
    <source>
        <dbReference type="SAM" id="MobiDB-lite"/>
    </source>
</evidence>
<name>A0A2I2ZF12_GORGO</name>
<dbReference type="Ensembl" id="ENSGGOT00000048297.1">
    <property type="protein sequence ID" value="ENSGGOP00000045596.1"/>
    <property type="gene ID" value="ENSGGOG00000038318.1"/>
</dbReference>
<proteinExistence type="predicted"/>
<reference evidence="3" key="1">
    <citation type="submission" date="2011-05" db="EMBL/GenBank/DDBJ databases">
        <title>Insights into the evolution of the great apes provided by the gorilla genome.</title>
        <authorList>
            <person name="Scally A."/>
        </authorList>
    </citation>
    <scope>NUCLEOTIDE SEQUENCE [LARGE SCALE GENOMIC DNA]</scope>
</reference>
<dbReference type="InParanoid" id="A0A2I2ZF12"/>